<dbReference type="AlphaFoldDB" id="A0A328ILK6"/>
<organism evidence="2 3">
    <name type="scientific">Candidatus Phytoplasma oryzae</name>
    <dbReference type="NCBI Taxonomy" id="203274"/>
    <lineage>
        <taxon>Bacteria</taxon>
        <taxon>Bacillati</taxon>
        <taxon>Mycoplasmatota</taxon>
        <taxon>Mollicutes</taxon>
        <taxon>Acholeplasmatales</taxon>
        <taxon>Acholeplasmataceae</taxon>
        <taxon>Candidatus Phytoplasma</taxon>
        <taxon>16SrXI (Rice yellow dwarf group)</taxon>
    </lineage>
</organism>
<gene>
    <name evidence="2" type="ORF">DH96_02070</name>
</gene>
<feature type="domain" description="YqaJ viral recombinase" evidence="1">
    <location>
        <begin position="16"/>
        <end position="146"/>
    </location>
</feature>
<dbReference type="Proteomes" id="UP000249343">
    <property type="component" value="Unassembled WGS sequence"/>
</dbReference>
<dbReference type="EMBL" id="JHUK01000004">
    <property type="protein sequence ID" value="RAM57708.1"/>
    <property type="molecule type" value="Genomic_DNA"/>
</dbReference>
<evidence type="ECO:0000313" key="2">
    <source>
        <dbReference type="EMBL" id="RAM57708.1"/>
    </source>
</evidence>
<keyword evidence="3" id="KW-1185">Reference proteome</keyword>
<sequence length="198" mass="23715">MRKKKMKINLKQNSWEWFRHRKNYVNASEIGTIMGLNPYETIEELIKKKLFGSNFVTNEAVEHGKKTESKANLFFSILKNRNYEPAVFVQAPFSASLDGYHEESKTMLEIKCLLKKESPSWKDFWEKQIILPYYWAQIQCELYCSETSKAYFLVYFQDNDYVIQEVCLDESFIQEMLVKGHRYLKQLNQYKELLKNKE</sequence>
<dbReference type="PANTHER" id="PTHR46609:SF6">
    <property type="entry name" value="EXONUCLEASE, PHAGE-TYPE_RECB, C-TERMINAL DOMAIN-CONTAINING PROTEIN-RELATED"/>
    <property type="match status" value="1"/>
</dbReference>
<dbReference type="GO" id="GO:0004519">
    <property type="term" value="F:endonuclease activity"/>
    <property type="evidence" value="ECO:0007669"/>
    <property type="project" value="UniProtKB-KW"/>
</dbReference>
<keyword evidence="2" id="KW-0540">Nuclease</keyword>
<comment type="caution">
    <text evidence="2">The sequence shown here is derived from an EMBL/GenBank/DDBJ whole genome shotgun (WGS) entry which is preliminary data.</text>
</comment>
<accession>A0A328ILK6</accession>
<dbReference type="InterPro" id="IPR011335">
    <property type="entry name" value="Restrct_endonuc-II-like"/>
</dbReference>
<keyword evidence="2" id="KW-0378">Hydrolase</keyword>
<dbReference type="NCBIfam" id="TIGR03033">
    <property type="entry name" value="phage_rel_nuc"/>
    <property type="match status" value="1"/>
</dbReference>
<dbReference type="InterPro" id="IPR019080">
    <property type="entry name" value="YqaJ_viral_recombinase"/>
</dbReference>
<proteinExistence type="predicted"/>
<dbReference type="Pfam" id="PF09588">
    <property type="entry name" value="YqaJ"/>
    <property type="match status" value="1"/>
</dbReference>
<evidence type="ECO:0000259" key="1">
    <source>
        <dbReference type="Pfam" id="PF09588"/>
    </source>
</evidence>
<dbReference type="InterPro" id="IPR017482">
    <property type="entry name" value="Lambda-type_endonuclease"/>
</dbReference>
<dbReference type="SUPFAM" id="SSF52980">
    <property type="entry name" value="Restriction endonuclease-like"/>
    <property type="match status" value="1"/>
</dbReference>
<dbReference type="PANTHER" id="PTHR46609">
    <property type="entry name" value="EXONUCLEASE, PHAGE-TYPE/RECB, C-TERMINAL DOMAIN-CONTAINING PROTEIN"/>
    <property type="match status" value="1"/>
</dbReference>
<dbReference type="InterPro" id="IPR011604">
    <property type="entry name" value="PDDEXK-like_dom_sf"/>
</dbReference>
<name>A0A328ILK6_9MOLU</name>
<dbReference type="Gene3D" id="3.90.320.10">
    <property type="match status" value="1"/>
</dbReference>
<protein>
    <submittedName>
        <fullName evidence="2">Endonuclease</fullName>
    </submittedName>
</protein>
<keyword evidence="2" id="KW-0255">Endonuclease</keyword>
<dbReference type="InterPro" id="IPR051703">
    <property type="entry name" value="NF-kappa-B_Signaling_Reg"/>
</dbReference>
<reference evidence="2 3" key="1">
    <citation type="submission" date="2014-04" db="EMBL/GenBank/DDBJ databases">
        <title>Genome study of Napier grass stunt phytoplasma.</title>
        <authorList>
            <person name="Kawicha P."/>
            <person name="Dickinson M."/>
            <person name="Hodgetts J."/>
        </authorList>
    </citation>
    <scope>NUCLEOTIDE SEQUENCE [LARGE SCALE GENOMIC DNA]</scope>
    <source>
        <strain evidence="2 3">NGS-S10</strain>
    </source>
</reference>
<evidence type="ECO:0000313" key="3">
    <source>
        <dbReference type="Proteomes" id="UP000249343"/>
    </source>
</evidence>